<dbReference type="AlphaFoldDB" id="A0A4C2A5D4"/>
<evidence type="ECO:0000313" key="2">
    <source>
        <dbReference type="Proteomes" id="UP000299102"/>
    </source>
</evidence>
<protein>
    <submittedName>
        <fullName evidence="1">Uncharacterized protein</fullName>
    </submittedName>
</protein>
<accession>A0A4C2A5D4</accession>
<comment type="caution">
    <text evidence="1">The sequence shown here is derived from an EMBL/GenBank/DDBJ whole genome shotgun (WGS) entry which is preliminary data.</text>
</comment>
<reference evidence="1 2" key="1">
    <citation type="journal article" date="2019" name="Commun. Biol.">
        <title>The bagworm genome reveals a unique fibroin gene that provides high tensile strength.</title>
        <authorList>
            <person name="Kono N."/>
            <person name="Nakamura H."/>
            <person name="Ohtoshi R."/>
            <person name="Tomita M."/>
            <person name="Numata K."/>
            <person name="Arakawa K."/>
        </authorList>
    </citation>
    <scope>NUCLEOTIDE SEQUENCE [LARGE SCALE GENOMIC DNA]</scope>
</reference>
<dbReference type="Proteomes" id="UP000299102">
    <property type="component" value="Unassembled WGS sequence"/>
</dbReference>
<keyword evidence="2" id="KW-1185">Reference proteome</keyword>
<organism evidence="1 2">
    <name type="scientific">Eumeta variegata</name>
    <name type="common">Bagworm moth</name>
    <name type="synonym">Eumeta japonica</name>
    <dbReference type="NCBI Taxonomy" id="151549"/>
    <lineage>
        <taxon>Eukaryota</taxon>
        <taxon>Metazoa</taxon>
        <taxon>Ecdysozoa</taxon>
        <taxon>Arthropoda</taxon>
        <taxon>Hexapoda</taxon>
        <taxon>Insecta</taxon>
        <taxon>Pterygota</taxon>
        <taxon>Neoptera</taxon>
        <taxon>Endopterygota</taxon>
        <taxon>Lepidoptera</taxon>
        <taxon>Glossata</taxon>
        <taxon>Ditrysia</taxon>
        <taxon>Tineoidea</taxon>
        <taxon>Psychidae</taxon>
        <taxon>Oiketicinae</taxon>
        <taxon>Eumeta</taxon>
    </lineage>
</organism>
<proteinExistence type="predicted"/>
<dbReference type="EMBL" id="BGZK01002571">
    <property type="protein sequence ID" value="GBP94992.1"/>
    <property type="molecule type" value="Genomic_DNA"/>
</dbReference>
<sequence>MNEPCGEAAVTSRERYAAERSIENEFAFYCRDNPSTSSAVRLSVNISRGAFRSSPGHVPKAGGPPILIQISARGAIPWATTAAARRFDLYTRISNLDETILYLVRTCVGAVRILIRNMIENAKGIMQSKTRTPPSGMRSGFCRSNEKLLLADRPRTAGQMEIWSMLDDLNAITLAVGPLFASGR</sequence>
<gene>
    <name evidence="1" type="ORF">EVAR_51795_1</name>
</gene>
<name>A0A4C2A5D4_EUMVA</name>
<evidence type="ECO:0000313" key="1">
    <source>
        <dbReference type="EMBL" id="GBP94992.1"/>
    </source>
</evidence>